<gene>
    <name evidence="7" type="primary">citE3</name>
    <name evidence="7" type="ORF">HMPREF0591_1598</name>
</gene>
<keyword evidence="2 5" id="KW-0479">Metal-binding</keyword>
<evidence type="ECO:0000259" key="6">
    <source>
        <dbReference type="Pfam" id="PF03328"/>
    </source>
</evidence>
<dbReference type="GO" id="GO:0008815">
    <property type="term" value="F:citrate (pro-3S)-lyase activity"/>
    <property type="evidence" value="ECO:0007669"/>
    <property type="project" value="UniProtKB-EC"/>
</dbReference>
<dbReference type="GO" id="GO:0006107">
    <property type="term" value="P:oxaloacetate metabolic process"/>
    <property type="evidence" value="ECO:0007669"/>
    <property type="project" value="TreeGrafter"/>
</dbReference>
<name>D5P604_9MYCO</name>
<dbReference type="RefSeq" id="WP_007170619.1">
    <property type="nucleotide sequence ID" value="NZ_GG770556.1"/>
</dbReference>
<comment type="cofactor">
    <cofactor evidence="1">
        <name>Mg(2+)</name>
        <dbReference type="ChEBI" id="CHEBI:18420"/>
    </cofactor>
</comment>
<dbReference type="PIRSF" id="PIRSF015582">
    <property type="entry name" value="Cit_lyase_B"/>
    <property type="match status" value="1"/>
</dbReference>
<evidence type="ECO:0000256" key="1">
    <source>
        <dbReference type="ARBA" id="ARBA00001946"/>
    </source>
</evidence>
<evidence type="ECO:0000256" key="4">
    <source>
        <dbReference type="PIRSR" id="PIRSR015582-1"/>
    </source>
</evidence>
<comment type="caution">
    <text evidence="7">The sequence shown here is derived from an EMBL/GenBank/DDBJ whole genome shotgun (WGS) entry which is preliminary data.</text>
</comment>
<dbReference type="AlphaFoldDB" id="D5P604"/>
<dbReference type="EC" id="4.1.3.6" evidence="7"/>
<evidence type="ECO:0000256" key="3">
    <source>
        <dbReference type="ARBA" id="ARBA00022842"/>
    </source>
</evidence>
<dbReference type="eggNOG" id="COG2301">
    <property type="taxonomic scope" value="Bacteria"/>
</dbReference>
<evidence type="ECO:0000313" key="7">
    <source>
        <dbReference type="EMBL" id="EFG78490.1"/>
    </source>
</evidence>
<dbReference type="SUPFAM" id="SSF51621">
    <property type="entry name" value="Phosphoenolpyruvate/pyruvate domain"/>
    <property type="match status" value="1"/>
</dbReference>
<feature type="binding site" evidence="4">
    <location>
        <position position="118"/>
    </location>
    <ligand>
        <name>substrate</name>
    </ligand>
</feature>
<dbReference type="InterPro" id="IPR005000">
    <property type="entry name" value="Aldolase/citrate-lyase_domain"/>
</dbReference>
<protein>
    <submittedName>
        <fullName evidence="7">HpcH/HpaI aldolase/citrate lyase family protein</fullName>
        <ecNumber evidence="7">4.1.3.6</ecNumber>
    </submittedName>
</protein>
<dbReference type="InterPro" id="IPR011206">
    <property type="entry name" value="Citrate_lyase_beta/mcl1/mcl2"/>
</dbReference>
<feature type="binding site" evidence="5">
    <location>
        <position position="144"/>
    </location>
    <ligand>
        <name>Mg(2+)</name>
        <dbReference type="ChEBI" id="CHEBI:18420"/>
    </ligand>
</feature>
<dbReference type="Pfam" id="PF03328">
    <property type="entry name" value="HpcH_HpaI"/>
    <property type="match status" value="1"/>
</dbReference>
<organism evidence="7 8">
    <name type="scientific">Mycobacterium parascrofulaceum ATCC BAA-614</name>
    <dbReference type="NCBI Taxonomy" id="525368"/>
    <lineage>
        <taxon>Bacteria</taxon>
        <taxon>Bacillati</taxon>
        <taxon>Actinomycetota</taxon>
        <taxon>Actinomycetes</taxon>
        <taxon>Mycobacteriales</taxon>
        <taxon>Mycobacteriaceae</taxon>
        <taxon>Mycobacterium</taxon>
        <taxon>Mycobacterium simiae complex</taxon>
    </lineage>
</organism>
<keyword evidence="3 5" id="KW-0460">Magnesium</keyword>
<accession>D5P604</accession>
<evidence type="ECO:0000313" key="8">
    <source>
        <dbReference type="Proteomes" id="UP000003653"/>
    </source>
</evidence>
<dbReference type="InterPro" id="IPR015813">
    <property type="entry name" value="Pyrv/PenolPyrv_kinase-like_dom"/>
</dbReference>
<keyword evidence="8" id="KW-1185">Reference proteome</keyword>
<reference evidence="7 8" key="1">
    <citation type="submission" date="2010-04" db="EMBL/GenBank/DDBJ databases">
        <authorList>
            <person name="Muzny D."/>
            <person name="Qin X."/>
            <person name="Deng J."/>
            <person name="Jiang H."/>
            <person name="Liu Y."/>
            <person name="Qu J."/>
            <person name="Song X.-Z."/>
            <person name="Zhang L."/>
            <person name="Thornton R."/>
            <person name="Coyle M."/>
            <person name="Francisco L."/>
            <person name="Jackson L."/>
            <person name="Javaid M."/>
            <person name="Korchina V."/>
            <person name="Kovar C."/>
            <person name="Mata R."/>
            <person name="Mathew T."/>
            <person name="Ngo R."/>
            <person name="Nguyen L."/>
            <person name="Nguyen N."/>
            <person name="Okwuonu G."/>
            <person name="Ongeri F."/>
            <person name="Pham C."/>
            <person name="Simmons D."/>
            <person name="Wilczek-Boney K."/>
            <person name="Hale W."/>
            <person name="Jakkamsetti A."/>
            <person name="Pham P."/>
            <person name="Ruth R."/>
            <person name="San Lucas F."/>
            <person name="Warren J."/>
            <person name="Zhang J."/>
            <person name="Zhao Z."/>
            <person name="Zhou C."/>
            <person name="Zhu D."/>
            <person name="Lee S."/>
            <person name="Bess C."/>
            <person name="Blankenburg K."/>
            <person name="Forbes L."/>
            <person name="Fu Q."/>
            <person name="Gubbala S."/>
            <person name="Hirani K."/>
            <person name="Jayaseelan J.C."/>
            <person name="Lara F."/>
            <person name="Munidasa M."/>
            <person name="Palculict T."/>
            <person name="Patil S."/>
            <person name="Pu L.-L."/>
            <person name="Saada N."/>
            <person name="Tang L."/>
            <person name="Weissenberger G."/>
            <person name="Zhu Y."/>
            <person name="Hemphill L."/>
            <person name="Shang Y."/>
            <person name="Youmans B."/>
            <person name="Ayvaz T."/>
            <person name="Ross M."/>
            <person name="Santibanez J."/>
            <person name="Aqrawi P."/>
            <person name="Gross S."/>
            <person name="Joshi V."/>
            <person name="Fowler G."/>
            <person name="Nazareth L."/>
            <person name="Reid J."/>
            <person name="Worley K."/>
            <person name="Petrosino J."/>
            <person name="Highlander S."/>
            <person name="Gibbs R."/>
        </authorList>
    </citation>
    <scope>NUCLEOTIDE SEQUENCE [LARGE SCALE GENOMIC DNA]</scope>
    <source>
        <strain evidence="7 8">ATCC BAA-614</strain>
    </source>
</reference>
<evidence type="ECO:0000256" key="2">
    <source>
        <dbReference type="ARBA" id="ARBA00022723"/>
    </source>
</evidence>
<feature type="domain" description="HpcH/HpaI aldolase/citrate lyase" evidence="6">
    <location>
        <begin position="9"/>
        <end position="212"/>
    </location>
</feature>
<feature type="binding site" evidence="5">
    <location>
        <position position="118"/>
    </location>
    <ligand>
        <name>Mg(2+)</name>
        <dbReference type="ChEBI" id="CHEBI:18420"/>
    </ligand>
</feature>
<dbReference type="PANTHER" id="PTHR32308:SF10">
    <property type="entry name" value="CITRATE LYASE SUBUNIT BETA"/>
    <property type="match status" value="1"/>
</dbReference>
<sequence length="273" mass="28842">MRIRLAGARSLLFVPGDRPERFEKALNSGADEIVLDLEDAVAPEAKAVARESVHRWLTKRAGAVVRINGADTDWYADDVAMLAEHACAVMVPKAHSADHMRSVAADLHADTCVIALVETAAGVLAAREISATDVVARAAFGSVDLGAELGVDPEDQESLRHARSALVLACAAAGRPAPVDGVTTALDDDRQLIEDADRAARMGFGGKLCIHPRQVESVNKRFTPSGDEVAWARAVLDVADGRGVAVVDGRMVDKPVVDRARRIVLASTESSGG</sequence>
<dbReference type="HOGENOM" id="CLU_044864_2_0_11"/>
<dbReference type="Gene3D" id="3.20.20.60">
    <property type="entry name" value="Phosphoenolpyruvate-binding domains"/>
    <property type="match status" value="1"/>
</dbReference>
<proteinExistence type="predicted"/>
<feature type="binding site" evidence="4">
    <location>
        <position position="66"/>
    </location>
    <ligand>
        <name>substrate</name>
    </ligand>
</feature>
<dbReference type="EMBL" id="ADNV01000116">
    <property type="protein sequence ID" value="EFG78490.1"/>
    <property type="molecule type" value="Genomic_DNA"/>
</dbReference>
<dbReference type="InterPro" id="IPR040442">
    <property type="entry name" value="Pyrv_kinase-like_dom_sf"/>
</dbReference>
<dbReference type="GO" id="GO:0000287">
    <property type="term" value="F:magnesium ion binding"/>
    <property type="evidence" value="ECO:0007669"/>
    <property type="project" value="TreeGrafter"/>
</dbReference>
<dbReference type="Proteomes" id="UP000003653">
    <property type="component" value="Unassembled WGS sequence"/>
</dbReference>
<evidence type="ECO:0000256" key="5">
    <source>
        <dbReference type="PIRSR" id="PIRSR015582-2"/>
    </source>
</evidence>
<keyword evidence="7" id="KW-0456">Lyase</keyword>
<dbReference type="PANTHER" id="PTHR32308">
    <property type="entry name" value="LYASE BETA SUBUNIT, PUTATIVE (AFU_ORTHOLOGUE AFUA_4G13030)-RELATED"/>
    <property type="match status" value="1"/>
</dbReference>